<keyword evidence="4" id="KW-0862">Zinc</keyword>
<comment type="caution">
    <text evidence="6">The sequence shown here is derived from an EMBL/GenBank/DDBJ whole genome shotgun (WGS) entry which is preliminary data.</text>
</comment>
<dbReference type="PANTHER" id="PTHR46233">
    <property type="entry name" value="HYDROXYACYLGLUTATHIONE HYDROLASE GLOC"/>
    <property type="match status" value="1"/>
</dbReference>
<protein>
    <submittedName>
        <fullName evidence="6">Glyoxylase-like metal-dependent hydrolase (Beta-lactamase superfamily II)</fullName>
    </submittedName>
</protein>
<dbReference type="SUPFAM" id="SSF56281">
    <property type="entry name" value="Metallo-hydrolase/oxidoreductase"/>
    <property type="match status" value="1"/>
</dbReference>
<dbReference type="GO" id="GO:0016787">
    <property type="term" value="F:hydrolase activity"/>
    <property type="evidence" value="ECO:0007669"/>
    <property type="project" value="UniProtKB-KW"/>
</dbReference>
<name>A0A7W5GZU9_9PORP</name>
<keyword evidence="3 6" id="KW-0378">Hydrolase</keyword>
<dbReference type="Proteomes" id="UP000544222">
    <property type="component" value="Unassembled WGS sequence"/>
</dbReference>
<keyword evidence="7" id="KW-1185">Reference proteome</keyword>
<dbReference type="GO" id="GO:0046872">
    <property type="term" value="F:metal ion binding"/>
    <property type="evidence" value="ECO:0007669"/>
    <property type="project" value="UniProtKB-KW"/>
</dbReference>
<dbReference type="Gene3D" id="3.60.15.10">
    <property type="entry name" value="Ribonuclease Z/Hydroxyacylglutathione hydrolase-like"/>
    <property type="match status" value="1"/>
</dbReference>
<evidence type="ECO:0000313" key="7">
    <source>
        <dbReference type="Proteomes" id="UP000544222"/>
    </source>
</evidence>
<dbReference type="CDD" id="cd06262">
    <property type="entry name" value="metallo-hydrolase-like_MBL-fold"/>
    <property type="match status" value="1"/>
</dbReference>
<dbReference type="InterPro" id="IPR051453">
    <property type="entry name" value="MBL_Glyoxalase_II"/>
</dbReference>
<dbReference type="InterPro" id="IPR001279">
    <property type="entry name" value="Metallo-B-lactamas"/>
</dbReference>
<dbReference type="InterPro" id="IPR036866">
    <property type="entry name" value="RibonucZ/Hydroxyglut_hydro"/>
</dbReference>
<dbReference type="AlphaFoldDB" id="A0A7W5GZU9"/>
<gene>
    <name evidence="6" type="ORF">FHX64_000016</name>
</gene>
<keyword evidence="2" id="KW-0479">Metal-binding</keyword>
<organism evidence="6 7">
    <name type="scientific">Microbacter margulisiae</name>
    <dbReference type="NCBI Taxonomy" id="1350067"/>
    <lineage>
        <taxon>Bacteria</taxon>
        <taxon>Pseudomonadati</taxon>
        <taxon>Bacteroidota</taxon>
        <taxon>Bacteroidia</taxon>
        <taxon>Bacteroidales</taxon>
        <taxon>Porphyromonadaceae</taxon>
        <taxon>Microbacter</taxon>
    </lineage>
</organism>
<accession>A0A7W5GZU9</accession>
<evidence type="ECO:0000256" key="3">
    <source>
        <dbReference type="ARBA" id="ARBA00022801"/>
    </source>
</evidence>
<evidence type="ECO:0000313" key="6">
    <source>
        <dbReference type="EMBL" id="MBB3185853.1"/>
    </source>
</evidence>
<proteinExistence type="predicted"/>
<dbReference type="EMBL" id="JACHYB010000001">
    <property type="protein sequence ID" value="MBB3185853.1"/>
    <property type="molecule type" value="Genomic_DNA"/>
</dbReference>
<dbReference type="PANTHER" id="PTHR46233:SF3">
    <property type="entry name" value="HYDROXYACYLGLUTATHIONE HYDROLASE GLOC"/>
    <property type="match status" value="1"/>
</dbReference>
<comment type="cofactor">
    <cofactor evidence="1">
        <name>Zn(2+)</name>
        <dbReference type="ChEBI" id="CHEBI:29105"/>
    </cofactor>
</comment>
<evidence type="ECO:0000256" key="2">
    <source>
        <dbReference type="ARBA" id="ARBA00022723"/>
    </source>
</evidence>
<dbReference type="Pfam" id="PF00753">
    <property type="entry name" value="Lactamase_B"/>
    <property type="match status" value="1"/>
</dbReference>
<feature type="domain" description="Metallo-beta-lactamase" evidence="5">
    <location>
        <begin position="12"/>
        <end position="195"/>
    </location>
</feature>
<evidence type="ECO:0000256" key="1">
    <source>
        <dbReference type="ARBA" id="ARBA00001947"/>
    </source>
</evidence>
<sequence>MNIVSFAFNPFMENTYILYDDTSECVIIDAGCLTISERQKLQQLIEKKSLTLKRVINTHLHLDHVFGNGFLFRTYGIAPEAHMADEFLLAQLAAQSAIFGVPFHEDPQPIGKRISENETISFGHTQLRAIHVPGHSPGSLCFYNKKDSVLFVGDVLFRGSIGRTDLPKGNYEELITGIQKKLLILPDETVVYPGHGDPTTIGREKTENPYL</sequence>
<dbReference type="SMART" id="SM00849">
    <property type="entry name" value="Lactamase_B"/>
    <property type="match status" value="1"/>
</dbReference>
<evidence type="ECO:0000259" key="5">
    <source>
        <dbReference type="SMART" id="SM00849"/>
    </source>
</evidence>
<evidence type="ECO:0000256" key="4">
    <source>
        <dbReference type="ARBA" id="ARBA00022833"/>
    </source>
</evidence>
<dbReference type="RefSeq" id="WP_183411808.1">
    <property type="nucleotide sequence ID" value="NZ_JACHYB010000001.1"/>
</dbReference>
<reference evidence="6 7" key="1">
    <citation type="submission" date="2020-08" db="EMBL/GenBank/DDBJ databases">
        <title>Genomic Encyclopedia of Type Strains, Phase IV (KMG-IV): sequencing the most valuable type-strain genomes for metagenomic binning, comparative biology and taxonomic classification.</title>
        <authorList>
            <person name="Goeker M."/>
        </authorList>
    </citation>
    <scope>NUCLEOTIDE SEQUENCE [LARGE SCALE GENOMIC DNA]</scope>
    <source>
        <strain evidence="6 7">DSM 27471</strain>
    </source>
</reference>